<dbReference type="EMBL" id="BMAO01018146">
    <property type="protein sequence ID" value="GFR21412.1"/>
    <property type="molecule type" value="Genomic_DNA"/>
</dbReference>
<dbReference type="Proteomes" id="UP000887116">
    <property type="component" value="Unassembled WGS sequence"/>
</dbReference>
<evidence type="ECO:0000313" key="2">
    <source>
        <dbReference type="Proteomes" id="UP000887116"/>
    </source>
</evidence>
<keyword evidence="2" id="KW-1185">Reference proteome</keyword>
<dbReference type="AlphaFoldDB" id="A0A8X6LUS0"/>
<organism evidence="1 2">
    <name type="scientific">Trichonephila clavata</name>
    <name type="common">Joro spider</name>
    <name type="synonym">Nephila clavata</name>
    <dbReference type="NCBI Taxonomy" id="2740835"/>
    <lineage>
        <taxon>Eukaryota</taxon>
        <taxon>Metazoa</taxon>
        <taxon>Ecdysozoa</taxon>
        <taxon>Arthropoda</taxon>
        <taxon>Chelicerata</taxon>
        <taxon>Arachnida</taxon>
        <taxon>Araneae</taxon>
        <taxon>Araneomorphae</taxon>
        <taxon>Entelegynae</taxon>
        <taxon>Araneoidea</taxon>
        <taxon>Nephilidae</taxon>
        <taxon>Trichonephila</taxon>
    </lineage>
</organism>
<evidence type="ECO:0000313" key="1">
    <source>
        <dbReference type="EMBL" id="GFR21412.1"/>
    </source>
</evidence>
<sequence>MHPNCPVNKRTVGKFEVRSLLERNNVVVWKEGKPLKVNVDQFQIYHPMESSEVGVERCVMRGRDKHETTHWWRRVHRKGSSQRLSVGIKEVGQCHFLGLQ</sequence>
<comment type="caution">
    <text evidence="1">The sequence shown here is derived from an EMBL/GenBank/DDBJ whole genome shotgun (WGS) entry which is preliminary data.</text>
</comment>
<name>A0A8X6LUS0_TRICU</name>
<gene>
    <name evidence="1" type="ORF">TNCT_685261</name>
</gene>
<protein>
    <submittedName>
        <fullName evidence="1">Uncharacterized protein</fullName>
    </submittedName>
</protein>
<proteinExistence type="predicted"/>
<reference evidence="1" key="1">
    <citation type="submission" date="2020-07" db="EMBL/GenBank/DDBJ databases">
        <title>Multicomponent nature underlies the extraordinary mechanical properties of spider dragline silk.</title>
        <authorList>
            <person name="Kono N."/>
            <person name="Nakamura H."/>
            <person name="Mori M."/>
            <person name="Yoshida Y."/>
            <person name="Ohtoshi R."/>
            <person name="Malay A.D."/>
            <person name="Moran D.A.P."/>
            <person name="Tomita M."/>
            <person name="Numata K."/>
            <person name="Arakawa K."/>
        </authorList>
    </citation>
    <scope>NUCLEOTIDE SEQUENCE</scope>
</reference>
<accession>A0A8X6LUS0</accession>